<dbReference type="Proteomes" id="UP001352263">
    <property type="component" value="Unassembled WGS sequence"/>
</dbReference>
<dbReference type="EMBL" id="JAWIIV010000007">
    <property type="protein sequence ID" value="MEC4719569.1"/>
    <property type="molecule type" value="Genomic_DNA"/>
</dbReference>
<dbReference type="RefSeq" id="WP_326506285.1">
    <property type="nucleotide sequence ID" value="NZ_JAWIIV010000007.1"/>
</dbReference>
<sequence>MNSDATLPLHAFAGYGIELEYMIVERDSLSVLPIADRLLRNANNADNTDSGYEVERGAMGWSNELVLHVVEVKNRQPAESLGLLREAFQGEVMEINRRLESLGARLMPGAMHPWMNPLAETRLWPHDNEAIYRIYDRIFDSRSHGWANLQSMHINLPFADDEEFARLHAAIRLVLPILPALAASSPLADGRITGFADFRMHAYAGNADGIPSIAGMIVPETVSSRADYEQRILAPMYRDIAPHDPEGVLRHEWLNSRGAIARFDRNAIEIRVIDTQECPHADLAVAAATVDAVRRLYEAPTLAEQQDLPTTMLADVLRSCMRDAEQAVIAHPAYLALMGYPGRECSAGELWQHLIGRMMDGEAADPPERDHWAQWSGPLQTILRHGPLARRILRDLGHDQQARMGKVYAKLCDCLQEGSMFLPDATIAASP</sequence>
<reference evidence="1 2" key="1">
    <citation type="submission" date="2023-10" db="EMBL/GenBank/DDBJ databases">
        <title>Noviherbaspirillum sp. CPCC 100848 genome assembly.</title>
        <authorList>
            <person name="Li X.Y."/>
            <person name="Fang X.M."/>
        </authorList>
    </citation>
    <scope>NUCLEOTIDE SEQUENCE [LARGE SCALE GENOMIC DNA]</scope>
    <source>
        <strain evidence="1 2">CPCC 100848</strain>
    </source>
</reference>
<protein>
    <submittedName>
        <fullName evidence="1">Glutamate-cysteine ligase family protein</fullName>
    </submittedName>
</protein>
<keyword evidence="2" id="KW-1185">Reference proteome</keyword>
<gene>
    <name evidence="1" type="ORF">RY831_10435</name>
</gene>
<accession>A0ABU6J7E5</accession>
<evidence type="ECO:0000313" key="1">
    <source>
        <dbReference type="EMBL" id="MEC4719569.1"/>
    </source>
</evidence>
<keyword evidence="1" id="KW-0436">Ligase</keyword>
<proteinExistence type="predicted"/>
<dbReference type="PANTHER" id="PTHR36510:SF1">
    <property type="entry name" value="GLUTAMATE--CYSTEINE LIGASE 2-RELATED"/>
    <property type="match status" value="1"/>
</dbReference>
<dbReference type="Pfam" id="PF04107">
    <property type="entry name" value="GCS2"/>
    <property type="match status" value="1"/>
</dbReference>
<dbReference type="InterPro" id="IPR014746">
    <property type="entry name" value="Gln_synth/guanido_kin_cat_dom"/>
</dbReference>
<evidence type="ECO:0000313" key="2">
    <source>
        <dbReference type="Proteomes" id="UP001352263"/>
    </source>
</evidence>
<comment type="caution">
    <text evidence="1">The sequence shown here is derived from an EMBL/GenBank/DDBJ whole genome shotgun (WGS) entry which is preliminary data.</text>
</comment>
<dbReference type="InterPro" id="IPR006336">
    <property type="entry name" value="GCS2"/>
</dbReference>
<dbReference type="InterPro" id="IPR050141">
    <property type="entry name" value="GCL_type2/YbdK_subfam"/>
</dbReference>
<dbReference type="Gene3D" id="3.30.590.20">
    <property type="match status" value="1"/>
</dbReference>
<dbReference type="SUPFAM" id="SSF55931">
    <property type="entry name" value="Glutamine synthetase/guanido kinase"/>
    <property type="match status" value="1"/>
</dbReference>
<dbReference type="GO" id="GO:0016874">
    <property type="term" value="F:ligase activity"/>
    <property type="evidence" value="ECO:0007669"/>
    <property type="project" value="UniProtKB-KW"/>
</dbReference>
<name>A0ABU6J7E5_9BURK</name>
<dbReference type="PANTHER" id="PTHR36510">
    <property type="entry name" value="GLUTAMATE--CYSTEINE LIGASE 2-RELATED"/>
    <property type="match status" value="1"/>
</dbReference>
<organism evidence="1 2">
    <name type="scientific">Noviherbaspirillum album</name>
    <dbReference type="NCBI Taxonomy" id="3080276"/>
    <lineage>
        <taxon>Bacteria</taxon>
        <taxon>Pseudomonadati</taxon>
        <taxon>Pseudomonadota</taxon>
        <taxon>Betaproteobacteria</taxon>
        <taxon>Burkholderiales</taxon>
        <taxon>Oxalobacteraceae</taxon>
        <taxon>Noviherbaspirillum</taxon>
    </lineage>
</organism>